<dbReference type="Pfam" id="PF22124">
    <property type="entry name" value="Glyco_hydro_95_cat"/>
    <property type="match status" value="1"/>
</dbReference>
<dbReference type="AlphaFoldDB" id="A0A8J3BW62"/>
<keyword evidence="5" id="KW-1185">Reference proteome</keyword>
<evidence type="ECO:0000256" key="2">
    <source>
        <dbReference type="SAM" id="SignalP"/>
    </source>
</evidence>
<dbReference type="GO" id="GO:0004560">
    <property type="term" value="F:alpha-L-fucosidase activity"/>
    <property type="evidence" value="ECO:0007669"/>
    <property type="project" value="TreeGrafter"/>
</dbReference>
<organism evidence="4 5">
    <name type="scientific">Mangrovihabitans endophyticus</name>
    <dbReference type="NCBI Taxonomy" id="1751298"/>
    <lineage>
        <taxon>Bacteria</taxon>
        <taxon>Bacillati</taxon>
        <taxon>Actinomycetota</taxon>
        <taxon>Actinomycetes</taxon>
        <taxon>Micromonosporales</taxon>
        <taxon>Micromonosporaceae</taxon>
        <taxon>Mangrovihabitans</taxon>
    </lineage>
</organism>
<evidence type="ECO:0000259" key="3">
    <source>
        <dbReference type="Pfam" id="PF22124"/>
    </source>
</evidence>
<reference evidence="4" key="2">
    <citation type="submission" date="2020-09" db="EMBL/GenBank/DDBJ databases">
        <authorList>
            <person name="Sun Q."/>
            <person name="Zhou Y."/>
        </authorList>
    </citation>
    <scope>NUCLEOTIDE SEQUENCE</scope>
    <source>
        <strain evidence="4">CGMCC 4.7299</strain>
    </source>
</reference>
<dbReference type="PANTHER" id="PTHR31084:SF0">
    <property type="entry name" value="ALPHA-L-FUCOSIDASE 2"/>
    <property type="match status" value="1"/>
</dbReference>
<feature type="region of interest" description="Disordered" evidence="1">
    <location>
        <begin position="25"/>
        <end position="44"/>
    </location>
</feature>
<accession>A0A8J3BW62</accession>
<keyword evidence="2" id="KW-0732">Signal</keyword>
<feature type="domain" description="Glycosyl hydrolase family 95 catalytic" evidence="3">
    <location>
        <begin position="301"/>
        <end position="517"/>
    </location>
</feature>
<dbReference type="Proteomes" id="UP000656042">
    <property type="component" value="Unassembled WGS sequence"/>
</dbReference>
<dbReference type="InterPro" id="IPR006311">
    <property type="entry name" value="TAT_signal"/>
</dbReference>
<evidence type="ECO:0000313" key="4">
    <source>
        <dbReference type="EMBL" id="GGK72987.1"/>
    </source>
</evidence>
<dbReference type="PROSITE" id="PS51318">
    <property type="entry name" value="TAT"/>
    <property type="match status" value="1"/>
</dbReference>
<dbReference type="InterPro" id="IPR012341">
    <property type="entry name" value="6hp_glycosidase-like_sf"/>
</dbReference>
<evidence type="ECO:0000256" key="1">
    <source>
        <dbReference type="SAM" id="MobiDB-lite"/>
    </source>
</evidence>
<dbReference type="GO" id="GO:0005975">
    <property type="term" value="P:carbohydrate metabolic process"/>
    <property type="evidence" value="ECO:0007669"/>
    <property type="project" value="InterPro"/>
</dbReference>
<name>A0A8J3BW62_9ACTN</name>
<protein>
    <recommendedName>
        <fullName evidence="3">Glycosyl hydrolase family 95 catalytic domain-containing protein</fullName>
    </recommendedName>
</protein>
<dbReference type="InterPro" id="IPR008928">
    <property type="entry name" value="6-hairpin_glycosidase_sf"/>
</dbReference>
<dbReference type="SUPFAM" id="SSF48208">
    <property type="entry name" value="Six-hairpin glycosidases"/>
    <property type="match status" value="1"/>
</dbReference>
<dbReference type="EMBL" id="BMMX01000001">
    <property type="protein sequence ID" value="GGK72987.1"/>
    <property type="molecule type" value="Genomic_DNA"/>
</dbReference>
<sequence>MMPVSRRGLLRTAVGTGAAAVYAAATSDTSRADPGASPDPYESAVRDARLTWTAPPVSGPGSPCLGNGSVVSRVYTEPGRSELSFALGPADQVRHGRAPVLRLRPPGALSALTVVLDPWDAEATFAMTTAEGRTELTALVQRSLGVLMISWSGDAGPTGWSAERPGTGETALDCREMRADGRTLLLVATHPQALADAAAESATALIDAHRGWWHRFYRQSFVRLTDRAVQRFHWLQQYAAAATTPPGILPAGRFPQLLIGTGHLDLGPRGEPGTSIMAGNPLAAGMPGVGSKAGRAEHPVAAWGLHRLWSIWQHGGDPGVVENLLYPGLKRAVELYAGFLRPGPDGHLHLPLTHSPGWGDVADCSHDLAALRWSLRTLLSLPTSSERDAAARSRWGSLMERLVPLHRDGGGVMVGAGVPLTRPVADPAHLAAIYPYRESNWLEPADRELMRRDVGRWAARRDGWTAASHAAAAALFATTRDGEAAADCLAHLLDAADSTLAAGASDHDAGVVDQDAWCTAGQALLDMLVQGDRGVVDVFPAIPARWPDLTVAGLRAPGRLMIDAVRADGRTGAVRVRGTPGREVILRHGISGTVLVHDGAGRTLPVAARNERTVVLRLPASGVAVVADRRIRGANFVPSARNRPSESLAEEFSAAGECATP</sequence>
<feature type="chain" id="PRO_5039284517" description="Glycosyl hydrolase family 95 catalytic domain-containing protein" evidence="2">
    <location>
        <begin position="24"/>
        <end position="661"/>
    </location>
</feature>
<comment type="caution">
    <text evidence="4">The sequence shown here is derived from an EMBL/GenBank/DDBJ whole genome shotgun (WGS) entry which is preliminary data.</text>
</comment>
<dbReference type="PANTHER" id="PTHR31084">
    <property type="entry name" value="ALPHA-L-FUCOSIDASE 2"/>
    <property type="match status" value="1"/>
</dbReference>
<reference evidence="4" key="1">
    <citation type="journal article" date="2014" name="Int. J. Syst. Evol. Microbiol.">
        <title>Complete genome sequence of Corynebacterium casei LMG S-19264T (=DSM 44701T), isolated from a smear-ripened cheese.</title>
        <authorList>
            <consortium name="US DOE Joint Genome Institute (JGI-PGF)"/>
            <person name="Walter F."/>
            <person name="Albersmeier A."/>
            <person name="Kalinowski J."/>
            <person name="Ruckert C."/>
        </authorList>
    </citation>
    <scope>NUCLEOTIDE SEQUENCE</scope>
    <source>
        <strain evidence="4">CGMCC 4.7299</strain>
    </source>
</reference>
<gene>
    <name evidence="4" type="ORF">GCM10012284_03640</name>
</gene>
<feature type="signal peptide" evidence="2">
    <location>
        <begin position="1"/>
        <end position="23"/>
    </location>
</feature>
<dbReference type="InterPro" id="IPR054363">
    <property type="entry name" value="GH95_cat"/>
</dbReference>
<proteinExistence type="predicted"/>
<dbReference type="Gene3D" id="1.50.10.10">
    <property type="match status" value="1"/>
</dbReference>
<evidence type="ECO:0000313" key="5">
    <source>
        <dbReference type="Proteomes" id="UP000656042"/>
    </source>
</evidence>